<sequence length="867" mass="99220">MTARINLTLTKDENGFLIDGKRNFDFQAGVEYVVSSDENIWVTWSNDNEALEEFVNPSKILLLNNLTCTDHHRYASESLLYYIQSKKIVDLTGIPIGLADKEIEEVIPESVLEDDVSEYLSSTIFQQRKFSTNGTFEELFNLEQEDYQQPNSLVLPVNDPSPKEYYFERSDRYIAVISNGERVDPKLYRPYFVKNQDFNKIEMLEAYNNTIFVRTDLCHSVRENGSKKIRIIVREGDERQFFFNTYDHANKTSFIGRGLNSPENIVTVRDQFDDYVITNYPEIYEFVKSYYDYENLATSPSSFLRNMSDYYDVDKMTDDLLRSKIRKVFPFVDNVKVDKRLFAKRLIDFFKNKGNQKSYAWLSNAFFEKSSEIHRYTDDVIRFSTSPVITYLVVPLIYLDLQRLAINGDSKKLGTDSKNTDDIAQALIGNVFQGRSSGSTALVEKFELVYFQKQAFYKFYCSVKNGEFEDGELLDIRRIDGNINLNSLTSEMSKKGIVGIEVVDGSFGYSNGEELRAVSLTGESFKAKVVSVDENGSIKNVEISDSGWFYREDTDRVVVKNDVRKTAVTFNPANINLSPVVRTGEFHWTTLDGEVVETKIKDTNLAIQDYNINRGQYVFNSPIATARYNNSLMFFAKGLDSRSVYVIDQFDKAQKIDLKFTSDIVNLYSTGRTLIVVTNTGLTSLAIADVLKKAPKYRETSILSSSGFVRTIFQMKNRLFGFTALSIIELDPEGNIISAWPVNRIYDFASFKTNNKVSTLYLGSGQNLYAYQWFEGDSKATLKPVFGNFYKIFEEDLSSRNKLSGSSVFSDNEIYQDFSFGIVLDETTDKYMNEYKQLVNLSGYKVTGVHRKEVASSDELQVVTSFG</sequence>
<proteinExistence type="predicted"/>
<dbReference type="EMBL" id="MN988534">
    <property type="protein sequence ID" value="QIG73832.1"/>
    <property type="molecule type" value="Genomic_DNA"/>
</dbReference>
<name>A0A7S5R9X9_9CAUD</name>
<accession>A0A7S5R9X9</accession>
<reference evidence="1 2" key="1">
    <citation type="submission" date="2020-01" db="EMBL/GenBank/DDBJ databases">
        <title>Patterns of diversity and host range of bacteriophage communities associated with bean-nodulatin bacteria.</title>
        <authorList>
            <person name="Vann Cauwenberghe J."/>
            <person name="Santamaria R.I."/>
            <person name="Bustos P."/>
            <person name="Juarez S."/>
            <person name="Gonzalez V."/>
        </authorList>
    </citation>
    <scope>NUCLEOTIDE SEQUENCE [LARGE SCALE GENOMIC DNA]</scope>
    <source>
        <strain evidence="2">RHph</strain>
    </source>
</reference>
<dbReference type="Proteomes" id="UP000646667">
    <property type="component" value="Segment"/>
</dbReference>
<keyword evidence="2" id="KW-1185">Reference proteome</keyword>
<evidence type="ECO:0000313" key="2">
    <source>
        <dbReference type="Proteomes" id="UP000646667"/>
    </source>
</evidence>
<gene>
    <name evidence="1" type="ORF">EVC06_057</name>
</gene>
<evidence type="ECO:0000313" key="1">
    <source>
        <dbReference type="EMBL" id="QIG73832.1"/>
    </source>
</evidence>
<protein>
    <submittedName>
        <fullName evidence="1">Uncharacterized protein</fullName>
    </submittedName>
</protein>
<organism evidence="1 2">
    <name type="scientific">Rhizobium phage RHph_N34</name>
    <dbReference type="NCBI Taxonomy" id="2509586"/>
    <lineage>
        <taxon>Viruses</taxon>
        <taxon>Duplodnaviria</taxon>
        <taxon>Heunggongvirae</taxon>
        <taxon>Uroviricota</taxon>
        <taxon>Caudoviricetes</taxon>
        <taxon>Pootjesviridae</taxon>
        <taxon>Staniewskivirinae</taxon>
        <taxon>Trinifflemingvirus</taxon>
        <taxon>Trinifflemingvirus N34</taxon>
    </lineage>
</organism>